<reference evidence="2 3" key="1">
    <citation type="journal article" date="2020" name="Antonie Van Leeuwenhoek">
        <title>Rhodopirellula heiligendammensis sp. nov., Rhodopirellula pilleata sp. nov., and Rhodopirellula solitaria sp. nov. isolated from natural or artificial marine surfaces in Northern Germany and California, USA, and emended description of the genus Rhodopirellula.</title>
        <authorList>
            <person name="Kallscheuer N."/>
            <person name="Wiegand S."/>
            <person name="Jogler M."/>
            <person name="Boedeker C."/>
            <person name="Peeters S.H."/>
            <person name="Rast P."/>
            <person name="Heuer A."/>
            <person name="Jetten M.S.M."/>
            <person name="Rohde M."/>
            <person name="Jogler C."/>
        </authorList>
    </citation>
    <scope>NUCLEOTIDE SEQUENCE [LARGE SCALE GENOMIC DNA]</scope>
    <source>
        <strain evidence="2 3">Poly21</strain>
    </source>
</reference>
<dbReference type="EMBL" id="SJPU01000002">
    <property type="protein sequence ID" value="TWU15657.1"/>
    <property type="molecule type" value="Genomic_DNA"/>
</dbReference>
<sequence>MMTEKDDRADQPTQNGIPVAEWIVAAVGGVLVIASFLFLAYRAVSEREPASFEFTIEEIQRVQQQLVATASVHNRGGQPVADLRLRAICKRDQVKEVVIEYVPAKSSRRVTFYFDDADVDAPIEFVVDSFTEP</sequence>
<keyword evidence="3" id="KW-1185">Reference proteome</keyword>
<evidence type="ECO:0000256" key="1">
    <source>
        <dbReference type="SAM" id="Phobius"/>
    </source>
</evidence>
<protein>
    <recommendedName>
        <fullName evidence="4">TIGR02588 family protein</fullName>
    </recommendedName>
</protein>
<accession>A0A5C6BVI4</accession>
<dbReference type="RefSeq" id="WP_146407481.1">
    <property type="nucleotide sequence ID" value="NZ_SJPU01000002.1"/>
</dbReference>
<proteinExistence type="predicted"/>
<keyword evidence="1" id="KW-0812">Transmembrane</keyword>
<evidence type="ECO:0000313" key="2">
    <source>
        <dbReference type="EMBL" id="TWU15657.1"/>
    </source>
</evidence>
<feature type="transmembrane region" description="Helical" evidence="1">
    <location>
        <begin position="20"/>
        <end position="41"/>
    </location>
</feature>
<organism evidence="2 3">
    <name type="scientific">Allorhodopirellula heiligendammensis</name>
    <dbReference type="NCBI Taxonomy" id="2714739"/>
    <lineage>
        <taxon>Bacteria</taxon>
        <taxon>Pseudomonadati</taxon>
        <taxon>Planctomycetota</taxon>
        <taxon>Planctomycetia</taxon>
        <taxon>Pirellulales</taxon>
        <taxon>Pirellulaceae</taxon>
        <taxon>Allorhodopirellula</taxon>
    </lineage>
</organism>
<dbReference type="Proteomes" id="UP000319908">
    <property type="component" value="Unassembled WGS sequence"/>
</dbReference>
<name>A0A5C6BVI4_9BACT</name>
<dbReference type="AlphaFoldDB" id="A0A5C6BVI4"/>
<evidence type="ECO:0008006" key="4">
    <source>
        <dbReference type="Google" id="ProtNLM"/>
    </source>
</evidence>
<keyword evidence="1" id="KW-0472">Membrane</keyword>
<comment type="caution">
    <text evidence="2">The sequence shown here is derived from an EMBL/GenBank/DDBJ whole genome shotgun (WGS) entry which is preliminary data.</text>
</comment>
<evidence type="ECO:0000313" key="3">
    <source>
        <dbReference type="Proteomes" id="UP000319908"/>
    </source>
</evidence>
<gene>
    <name evidence="2" type="ORF">Poly21_28540</name>
</gene>
<keyword evidence="1" id="KW-1133">Transmembrane helix</keyword>